<gene>
    <name evidence="8" type="ORF">g.12274</name>
</gene>
<dbReference type="GO" id="GO:0005634">
    <property type="term" value="C:nucleus"/>
    <property type="evidence" value="ECO:0007669"/>
    <property type="project" value="UniProtKB-SubCell"/>
</dbReference>
<evidence type="ECO:0000256" key="4">
    <source>
        <dbReference type="ARBA" id="ARBA00023242"/>
    </source>
</evidence>
<evidence type="ECO:0000256" key="6">
    <source>
        <dbReference type="SAM" id="MobiDB-lite"/>
    </source>
</evidence>
<dbReference type="CDD" id="cd11396">
    <property type="entry name" value="bHLHzip_USF"/>
    <property type="match status" value="1"/>
</dbReference>
<keyword evidence="2" id="KW-0805">Transcription regulation</keyword>
<dbReference type="GO" id="GO:0000978">
    <property type="term" value="F:RNA polymerase II cis-regulatory region sequence-specific DNA binding"/>
    <property type="evidence" value="ECO:0007669"/>
    <property type="project" value="TreeGrafter"/>
</dbReference>
<feature type="coiled-coil region" evidence="5">
    <location>
        <begin position="244"/>
        <end position="285"/>
    </location>
</feature>
<feature type="compositionally biased region" description="Polar residues" evidence="6">
    <location>
        <begin position="161"/>
        <end position="173"/>
    </location>
</feature>
<evidence type="ECO:0000256" key="1">
    <source>
        <dbReference type="ARBA" id="ARBA00004123"/>
    </source>
</evidence>
<feature type="domain" description="BHLH" evidence="7">
    <location>
        <begin position="179"/>
        <end position="237"/>
    </location>
</feature>
<dbReference type="GO" id="GO:0046983">
    <property type="term" value="F:protein dimerization activity"/>
    <property type="evidence" value="ECO:0007669"/>
    <property type="project" value="InterPro"/>
</dbReference>
<comment type="subcellular location">
    <subcellularLocation>
        <location evidence="1">Nucleus</location>
    </subcellularLocation>
</comment>
<dbReference type="EMBL" id="GECZ01001487">
    <property type="protein sequence ID" value="JAS68282.1"/>
    <property type="molecule type" value="Transcribed_RNA"/>
</dbReference>
<evidence type="ECO:0000256" key="2">
    <source>
        <dbReference type="ARBA" id="ARBA00023015"/>
    </source>
</evidence>
<dbReference type="PANTHER" id="PTHR46117">
    <property type="entry name" value="FI24210P1"/>
    <property type="match status" value="1"/>
</dbReference>
<feature type="region of interest" description="Disordered" evidence="6">
    <location>
        <begin position="161"/>
        <end position="188"/>
    </location>
</feature>
<dbReference type="Gene3D" id="4.10.280.10">
    <property type="entry name" value="Helix-loop-helix DNA-binding domain"/>
    <property type="match status" value="1"/>
</dbReference>
<evidence type="ECO:0000313" key="8">
    <source>
        <dbReference type="EMBL" id="JAS68282.1"/>
    </source>
</evidence>
<dbReference type="AlphaFoldDB" id="A0A1B6H0T6"/>
<dbReference type="SUPFAM" id="SSF47459">
    <property type="entry name" value="HLH, helix-loop-helix DNA-binding domain"/>
    <property type="match status" value="1"/>
</dbReference>
<protein>
    <recommendedName>
        <fullName evidence="7">BHLH domain-containing protein</fullName>
    </recommendedName>
</protein>
<dbReference type="PROSITE" id="PS50888">
    <property type="entry name" value="BHLH"/>
    <property type="match status" value="1"/>
</dbReference>
<evidence type="ECO:0000256" key="3">
    <source>
        <dbReference type="ARBA" id="ARBA00023163"/>
    </source>
</evidence>
<dbReference type="InterPro" id="IPR051732">
    <property type="entry name" value="USF"/>
</dbReference>
<dbReference type="PANTHER" id="PTHR46117:SF3">
    <property type="entry name" value="FI24210P1"/>
    <property type="match status" value="1"/>
</dbReference>
<name>A0A1B6H0T6_9HEMI</name>
<keyword evidence="4" id="KW-0539">Nucleus</keyword>
<feature type="non-terminal residue" evidence="8">
    <location>
        <position position="1"/>
    </location>
</feature>
<reference evidence="8" key="1">
    <citation type="submission" date="2015-11" db="EMBL/GenBank/DDBJ databases">
        <title>De novo transcriptome assembly of four potential Pierce s Disease insect vectors from Arizona vineyards.</title>
        <authorList>
            <person name="Tassone E.E."/>
        </authorList>
    </citation>
    <scope>NUCLEOTIDE SEQUENCE</scope>
</reference>
<keyword evidence="5" id="KW-0175">Coiled coil</keyword>
<dbReference type="SMART" id="SM00353">
    <property type="entry name" value="HLH"/>
    <property type="match status" value="1"/>
</dbReference>
<dbReference type="InterPro" id="IPR036638">
    <property type="entry name" value="HLH_DNA-bd_sf"/>
</dbReference>
<organism evidence="8">
    <name type="scientific">Cuerna arida</name>
    <dbReference type="NCBI Taxonomy" id="1464854"/>
    <lineage>
        <taxon>Eukaryota</taxon>
        <taxon>Metazoa</taxon>
        <taxon>Ecdysozoa</taxon>
        <taxon>Arthropoda</taxon>
        <taxon>Hexapoda</taxon>
        <taxon>Insecta</taxon>
        <taxon>Pterygota</taxon>
        <taxon>Neoptera</taxon>
        <taxon>Paraneoptera</taxon>
        <taxon>Hemiptera</taxon>
        <taxon>Auchenorrhyncha</taxon>
        <taxon>Membracoidea</taxon>
        <taxon>Cicadellidae</taxon>
        <taxon>Cicadellinae</taxon>
        <taxon>Proconiini</taxon>
        <taxon>Cuerna</taxon>
    </lineage>
</organism>
<accession>A0A1B6H0T6</accession>
<dbReference type="GO" id="GO:0000981">
    <property type="term" value="F:DNA-binding transcription factor activity, RNA polymerase II-specific"/>
    <property type="evidence" value="ECO:0007669"/>
    <property type="project" value="TreeGrafter"/>
</dbReference>
<dbReference type="InterPro" id="IPR011598">
    <property type="entry name" value="bHLH_dom"/>
</dbReference>
<evidence type="ECO:0000256" key="5">
    <source>
        <dbReference type="SAM" id="Coils"/>
    </source>
</evidence>
<evidence type="ECO:0000259" key="7">
    <source>
        <dbReference type="PROSITE" id="PS50888"/>
    </source>
</evidence>
<keyword evidence="3" id="KW-0804">Transcription</keyword>
<dbReference type="Pfam" id="PF00010">
    <property type="entry name" value="HLH"/>
    <property type="match status" value="1"/>
</dbReference>
<feature type="compositionally biased region" description="Basic and acidic residues" evidence="6">
    <location>
        <begin position="174"/>
        <end position="188"/>
    </location>
</feature>
<proteinExistence type="predicted"/>
<sequence>FSFLANSKLHLRIEMDIIDHSLDTSDEKDVDTEMLGKELVTAQPLTIVEEDASLSPDESGTIPQSLLDNGDEEITYQLRTEGVTYRVVSVGAEDLSDALPQLVTTNGTSFSNSSSPPPGVQALLTNSVNGGQLYVIGSPQEVFGQQNQRNIVPRVPQNIQLDTMRGGSSSSQCRPRDDRRRATHNEVERRRRDKINNWISKLSKIIPDCSQDTGKGSFETQSKGGILAKACDYILELRSCNQQLLDYGKENEQLVTELENMSRQIEELRNENNQLKAQLAEHGISPCHSSLSIT</sequence>